<dbReference type="InterPro" id="IPR042123">
    <property type="entry name" value="Zip3/RNF212-like"/>
</dbReference>
<evidence type="ECO:0000313" key="2">
    <source>
        <dbReference type="EMBL" id="CAH1401794.1"/>
    </source>
</evidence>
<reference evidence="2" key="1">
    <citation type="submission" date="2022-01" db="EMBL/GenBank/DDBJ databases">
        <authorList>
            <person name="King R."/>
        </authorList>
    </citation>
    <scope>NUCLEOTIDE SEQUENCE</scope>
</reference>
<dbReference type="EMBL" id="OV725081">
    <property type="protein sequence ID" value="CAH1401794.1"/>
    <property type="molecule type" value="Genomic_DNA"/>
</dbReference>
<dbReference type="OrthoDB" id="2535391at2759"/>
<evidence type="ECO:0000256" key="1">
    <source>
        <dbReference type="ARBA" id="ARBA00023254"/>
    </source>
</evidence>
<proteinExistence type="predicted"/>
<keyword evidence="3" id="KW-1185">Reference proteome</keyword>
<protein>
    <recommendedName>
        <fullName evidence="4">RING-type domain-containing protein</fullName>
    </recommendedName>
</protein>
<name>A0A9P0HHC1_NEZVI</name>
<organism evidence="2 3">
    <name type="scientific">Nezara viridula</name>
    <name type="common">Southern green stink bug</name>
    <name type="synonym">Cimex viridulus</name>
    <dbReference type="NCBI Taxonomy" id="85310"/>
    <lineage>
        <taxon>Eukaryota</taxon>
        <taxon>Metazoa</taxon>
        <taxon>Ecdysozoa</taxon>
        <taxon>Arthropoda</taxon>
        <taxon>Hexapoda</taxon>
        <taxon>Insecta</taxon>
        <taxon>Pterygota</taxon>
        <taxon>Neoptera</taxon>
        <taxon>Paraneoptera</taxon>
        <taxon>Hemiptera</taxon>
        <taxon>Heteroptera</taxon>
        <taxon>Panheteroptera</taxon>
        <taxon>Pentatomomorpha</taxon>
        <taxon>Pentatomoidea</taxon>
        <taxon>Pentatomidae</taxon>
        <taxon>Pentatominae</taxon>
        <taxon>Nezara</taxon>
    </lineage>
</organism>
<dbReference type="AlphaFoldDB" id="A0A9P0HHC1"/>
<keyword evidence="1" id="KW-0469">Meiosis</keyword>
<evidence type="ECO:0008006" key="4">
    <source>
        <dbReference type="Google" id="ProtNLM"/>
    </source>
</evidence>
<dbReference type="GO" id="GO:0016925">
    <property type="term" value="P:protein sumoylation"/>
    <property type="evidence" value="ECO:0007669"/>
    <property type="project" value="TreeGrafter"/>
</dbReference>
<dbReference type="GO" id="GO:0019789">
    <property type="term" value="F:SUMO transferase activity"/>
    <property type="evidence" value="ECO:0007669"/>
    <property type="project" value="InterPro"/>
</dbReference>
<accession>A0A9P0HHC1</accession>
<sequence length="264" mass="30203">MFWVFCNSCFIKPSQGKKKRQFFMTSCCHILCDNCTQLDAKTCKKCASPCMIVQCNNQMPEEIKEVFIDVSDTIPKLIKVLDFQEKNRSKLMAYYRNNVEKYKTAKVYVSELEQKLHTAKQKYEACKVALNKQQSNIEVLIKKYQWYKEKCGNLEASSRTPSSLNLNTSRNIANQHFTPTSAKQSVFSMSAPRTPSNNHRPIHTNRFLTPESIVSSYRSSNSSGSLTGYVLDNEKKILILCLGSSRANVYIIYLLLTTKILLKG</sequence>
<dbReference type="Proteomes" id="UP001152798">
    <property type="component" value="Chromosome 5"/>
</dbReference>
<gene>
    <name evidence="2" type="ORF">NEZAVI_LOCUS10744</name>
</gene>
<dbReference type="GO" id="GO:0007131">
    <property type="term" value="P:reciprocal meiotic recombination"/>
    <property type="evidence" value="ECO:0007669"/>
    <property type="project" value="InterPro"/>
</dbReference>
<dbReference type="PANTHER" id="PTHR22663">
    <property type="entry name" value="RING FINGER PROTEIN NARYA-RELATED"/>
    <property type="match status" value="1"/>
</dbReference>
<dbReference type="GO" id="GO:0007129">
    <property type="term" value="P:homologous chromosome pairing at meiosis"/>
    <property type="evidence" value="ECO:0007669"/>
    <property type="project" value="TreeGrafter"/>
</dbReference>
<dbReference type="PANTHER" id="PTHR22663:SF17">
    <property type="entry name" value="RING FINGER PROTEIN NARYA-RELATED"/>
    <property type="match status" value="1"/>
</dbReference>
<evidence type="ECO:0000313" key="3">
    <source>
        <dbReference type="Proteomes" id="UP001152798"/>
    </source>
</evidence>
<dbReference type="GO" id="GO:0000795">
    <property type="term" value="C:synaptonemal complex"/>
    <property type="evidence" value="ECO:0007669"/>
    <property type="project" value="InterPro"/>
</dbReference>